<gene>
    <name evidence="1" type="ORF">LCGC14_2196840</name>
</gene>
<dbReference type="EMBL" id="LAZR01028866">
    <property type="protein sequence ID" value="KKL61284.1"/>
    <property type="molecule type" value="Genomic_DNA"/>
</dbReference>
<protein>
    <submittedName>
        <fullName evidence="1">Uncharacterized protein</fullName>
    </submittedName>
</protein>
<evidence type="ECO:0000313" key="1">
    <source>
        <dbReference type="EMBL" id="KKL61284.1"/>
    </source>
</evidence>
<dbReference type="AlphaFoldDB" id="A0A0F9DI41"/>
<comment type="caution">
    <text evidence="1">The sequence shown here is derived from an EMBL/GenBank/DDBJ whole genome shotgun (WGS) entry which is preliminary data.</text>
</comment>
<accession>A0A0F9DI41</accession>
<reference evidence="1" key="1">
    <citation type="journal article" date="2015" name="Nature">
        <title>Complex archaea that bridge the gap between prokaryotes and eukaryotes.</title>
        <authorList>
            <person name="Spang A."/>
            <person name="Saw J.H."/>
            <person name="Jorgensen S.L."/>
            <person name="Zaremba-Niedzwiedzka K."/>
            <person name="Martijn J."/>
            <person name="Lind A.E."/>
            <person name="van Eijk R."/>
            <person name="Schleper C."/>
            <person name="Guy L."/>
            <person name="Ettema T.J."/>
        </authorList>
    </citation>
    <scope>NUCLEOTIDE SEQUENCE</scope>
</reference>
<proteinExistence type="predicted"/>
<name>A0A0F9DI41_9ZZZZ</name>
<organism evidence="1">
    <name type="scientific">marine sediment metagenome</name>
    <dbReference type="NCBI Taxonomy" id="412755"/>
    <lineage>
        <taxon>unclassified sequences</taxon>
        <taxon>metagenomes</taxon>
        <taxon>ecological metagenomes</taxon>
    </lineage>
</organism>
<sequence>MPNPRRPIGRFTTEGNRSIKLLESTARTATTMVDAENTLNAGGTFIIDVTDAGTMQVETATVIATITIDGDIDVIVTSAILVGSPLTTTIAVLAGDDEEDVAGKIRTALALVSAITDDYTVGGTGAEVTLTTLIDAADDATLNIDVHFTPAVGVTDDTTSADTAAGASVAQIETATVVGTVSTAGALTVIITGALVAGTPLSMQVDVADSDTPTQVATKIRTAMNVAAITDDYTIGGAAADITLTTILSAANDATLNLDYHITSTIGVTDATTSANTTPGVAATVQQVETATVIATITIDGSINVIVTGNLVAGTPLTIPVVILNGDDQDAVAGKIRTALGIAAITGDYTVSGATDAVILTANVAAMDDATLNIDVHFTACAGPVDDTTSTDTAAGESVAQIETATAVATVTTSGQLELIITGALVAGTPLNIYMDVASSDNSSDVGGKIRTALGIAAITDNYTISGATDQVIMTADAVAANDATLNIDYHILTTIGLTDDNTSDNTTSGLIMSVVPTIQGYDRFSGNYYNILVGTAITTISTNTLSVYPTLTTSGNSVAKAVIPLNYRVLMTHANAAPAIYTVVFNSNR</sequence>